<dbReference type="InParanoid" id="A0A6I8U117"/>
<keyword evidence="3" id="KW-1185">Reference proteome</keyword>
<evidence type="ECO:0000313" key="2">
    <source>
        <dbReference type="EnsemblMetazoa" id="AAEL021663-PA"/>
    </source>
</evidence>
<dbReference type="EnsemblMetazoa" id="AAEL021663-RA">
    <property type="protein sequence ID" value="AAEL021663-PA"/>
    <property type="gene ID" value="AAEL021663"/>
</dbReference>
<accession>A0A6I8U117</accession>
<dbReference type="Proteomes" id="UP000008820">
    <property type="component" value="Chromosome 3"/>
</dbReference>
<organism evidence="2 3">
    <name type="scientific">Aedes aegypti</name>
    <name type="common">Yellowfever mosquito</name>
    <name type="synonym">Culex aegypti</name>
    <dbReference type="NCBI Taxonomy" id="7159"/>
    <lineage>
        <taxon>Eukaryota</taxon>
        <taxon>Metazoa</taxon>
        <taxon>Ecdysozoa</taxon>
        <taxon>Arthropoda</taxon>
        <taxon>Hexapoda</taxon>
        <taxon>Insecta</taxon>
        <taxon>Pterygota</taxon>
        <taxon>Neoptera</taxon>
        <taxon>Endopterygota</taxon>
        <taxon>Diptera</taxon>
        <taxon>Nematocera</taxon>
        <taxon>Culicoidea</taxon>
        <taxon>Culicidae</taxon>
        <taxon>Culicinae</taxon>
        <taxon>Aedini</taxon>
        <taxon>Aedes</taxon>
        <taxon>Stegomyia</taxon>
    </lineage>
</organism>
<feature type="compositionally biased region" description="Polar residues" evidence="1">
    <location>
        <begin position="51"/>
        <end position="60"/>
    </location>
</feature>
<name>A0A6I8U117_AEDAE</name>
<feature type="compositionally biased region" description="Basic and acidic residues" evidence="1">
    <location>
        <begin position="71"/>
        <end position="92"/>
    </location>
</feature>
<evidence type="ECO:0000256" key="1">
    <source>
        <dbReference type="SAM" id="MobiDB-lite"/>
    </source>
</evidence>
<feature type="compositionally biased region" description="Basic residues" evidence="1">
    <location>
        <begin position="130"/>
        <end position="157"/>
    </location>
</feature>
<evidence type="ECO:0000313" key="3">
    <source>
        <dbReference type="Proteomes" id="UP000008820"/>
    </source>
</evidence>
<sequence length="157" mass="17283">MGCCCIKTLKERNGSFPCRPFKKYIAANYKCDVAKLAPIPQRGLGRMASRRASSVQTNGTRRFPFVPSWKAEAKEGRHWEKKPRSQPREESQKPAAAKKAKLLCQGCQKAGGVKKAAAPKQKATKPSQDRRKKPKTPKPKKAAPAKKAAAKKTAAKK</sequence>
<gene>
    <name evidence="2" type="primary">110678256</name>
</gene>
<reference evidence="2" key="2">
    <citation type="submission" date="2020-05" db="UniProtKB">
        <authorList>
            <consortium name="EnsemblMetazoa"/>
        </authorList>
    </citation>
    <scope>IDENTIFICATION</scope>
    <source>
        <strain evidence="2">LVP_AGWG</strain>
    </source>
</reference>
<proteinExistence type="predicted"/>
<feature type="region of interest" description="Disordered" evidence="1">
    <location>
        <begin position="47"/>
        <end position="157"/>
    </location>
</feature>
<reference evidence="2 3" key="1">
    <citation type="submission" date="2017-06" db="EMBL/GenBank/DDBJ databases">
        <title>Aedes aegypti genome working group (AGWG) sequencing and assembly.</title>
        <authorList>
            <consortium name="Aedes aegypti Genome Working Group (AGWG)"/>
            <person name="Matthews B.J."/>
        </authorList>
    </citation>
    <scope>NUCLEOTIDE SEQUENCE [LARGE SCALE GENOMIC DNA]</scope>
    <source>
        <strain evidence="2 3">LVP_AGWG</strain>
    </source>
</reference>
<feature type="compositionally biased region" description="Low complexity" evidence="1">
    <location>
        <begin position="105"/>
        <end position="121"/>
    </location>
</feature>
<protein>
    <submittedName>
        <fullName evidence="2">Uncharacterized protein</fullName>
    </submittedName>
</protein>
<dbReference type="AlphaFoldDB" id="A0A6I8U117"/>